<comment type="caution">
    <text evidence="1">The sequence shown here is derived from an EMBL/GenBank/DDBJ whole genome shotgun (WGS) entry which is preliminary data.</text>
</comment>
<evidence type="ECO:0000313" key="1">
    <source>
        <dbReference type="EMBL" id="PTU75769.1"/>
    </source>
</evidence>
<dbReference type="RefSeq" id="WP_108105323.1">
    <property type="nucleotide sequence ID" value="NZ_QASN01000006.1"/>
</dbReference>
<dbReference type="Proteomes" id="UP000244064">
    <property type="component" value="Unassembled WGS sequence"/>
</dbReference>
<evidence type="ECO:0000313" key="2">
    <source>
        <dbReference type="Proteomes" id="UP000244064"/>
    </source>
</evidence>
<name>A0A2T5PDG3_9PSED</name>
<reference evidence="1 2" key="1">
    <citation type="submission" date="2018-04" db="EMBL/GenBank/DDBJ databases">
        <title>Pseudomonas sp. nov., isolated from mangrove soil.</title>
        <authorList>
            <person name="Chen C."/>
        </authorList>
    </citation>
    <scope>NUCLEOTIDE SEQUENCE [LARGE SCALE GENOMIC DNA]</scope>
    <source>
        <strain evidence="1 2">TC-11</strain>
    </source>
</reference>
<accession>A0A2T5PDG3</accession>
<gene>
    <name evidence="1" type="ORF">DBO85_03605</name>
</gene>
<protein>
    <submittedName>
        <fullName evidence="1">Uncharacterized protein</fullName>
    </submittedName>
</protein>
<keyword evidence="2" id="KW-1185">Reference proteome</keyword>
<sequence>MLRQLTLAGLVIGLVIAAADYRLLGKTRQYLTLEQAALHQALEQRVVERMDPLLRRYWRGLELRPGQDPDEIAVLARWAWMDGDEREAAGFEMLVDYKAFELQQQVQLHRPCLREVHVLSSPPGGLAPEQFIQYLHVDVPLGPPHSQSPLAGWRPTVVDRVAMESGKVTFRTGFSAYAHQVHLAPNGVWDPLDPSCRPL</sequence>
<dbReference type="AlphaFoldDB" id="A0A2T5PDG3"/>
<dbReference type="EMBL" id="QASN01000006">
    <property type="protein sequence ID" value="PTU75769.1"/>
    <property type="molecule type" value="Genomic_DNA"/>
</dbReference>
<proteinExistence type="predicted"/>
<organism evidence="1 2">
    <name type="scientific">Pseudomonas mangrovi</name>
    <dbReference type="NCBI Taxonomy" id="2161748"/>
    <lineage>
        <taxon>Bacteria</taxon>
        <taxon>Pseudomonadati</taxon>
        <taxon>Pseudomonadota</taxon>
        <taxon>Gammaproteobacteria</taxon>
        <taxon>Pseudomonadales</taxon>
        <taxon>Pseudomonadaceae</taxon>
        <taxon>Pseudomonas</taxon>
    </lineage>
</organism>